<dbReference type="InterPro" id="IPR045579">
    <property type="entry name" value="AGK_C"/>
</dbReference>
<evidence type="ECO:0000256" key="12">
    <source>
        <dbReference type="ARBA" id="ARBA00023128"/>
    </source>
</evidence>
<proteinExistence type="inferred from homology"/>
<comment type="subcellular location">
    <subcellularLocation>
        <location evidence="3">Mitochondrion inner membrane</location>
        <topology evidence="3">Peripheral membrane protein</topology>
    </subcellularLocation>
    <subcellularLocation>
        <location evidence="2">Mitochondrion intermembrane space</location>
    </subcellularLocation>
</comment>
<keyword evidence="8" id="KW-0418">Kinase</keyword>
<comment type="catalytic activity">
    <reaction evidence="26">
        <text>a 2-acylglycerol + ATP = a 2-acyl-sn-glycerol 3-phosphate + ADP + H(+)</text>
        <dbReference type="Rhea" id="RHEA:39847"/>
        <dbReference type="ChEBI" id="CHEBI:15378"/>
        <dbReference type="ChEBI" id="CHEBI:17389"/>
        <dbReference type="ChEBI" id="CHEBI:30616"/>
        <dbReference type="ChEBI" id="CHEBI:64982"/>
        <dbReference type="ChEBI" id="CHEBI:456216"/>
    </reaction>
    <physiologicalReaction direction="left-to-right" evidence="26">
        <dbReference type="Rhea" id="RHEA:39848"/>
    </physiologicalReaction>
</comment>
<dbReference type="Pfam" id="PF00781">
    <property type="entry name" value="DAGK_cat"/>
    <property type="match status" value="1"/>
</dbReference>
<gene>
    <name evidence="31" type="ORF">RUM44_012180</name>
</gene>
<evidence type="ECO:0000256" key="6">
    <source>
        <dbReference type="ARBA" id="ARBA00022679"/>
    </source>
</evidence>
<evidence type="ECO:0000256" key="26">
    <source>
        <dbReference type="ARBA" id="ARBA00044480"/>
    </source>
</evidence>
<evidence type="ECO:0000256" key="11">
    <source>
        <dbReference type="ARBA" id="ARBA00023098"/>
    </source>
</evidence>
<evidence type="ECO:0000256" key="19">
    <source>
        <dbReference type="ARBA" id="ARBA00024556"/>
    </source>
</evidence>
<organism evidence="31 32">
    <name type="scientific">Polyplax serrata</name>
    <name type="common">Common mouse louse</name>
    <dbReference type="NCBI Taxonomy" id="468196"/>
    <lineage>
        <taxon>Eukaryota</taxon>
        <taxon>Metazoa</taxon>
        <taxon>Ecdysozoa</taxon>
        <taxon>Arthropoda</taxon>
        <taxon>Hexapoda</taxon>
        <taxon>Insecta</taxon>
        <taxon>Pterygota</taxon>
        <taxon>Neoptera</taxon>
        <taxon>Paraneoptera</taxon>
        <taxon>Psocodea</taxon>
        <taxon>Troctomorpha</taxon>
        <taxon>Phthiraptera</taxon>
        <taxon>Anoplura</taxon>
        <taxon>Polyplacidae</taxon>
        <taxon>Polyplax</taxon>
    </lineage>
</organism>
<evidence type="ECO:0000256" key="9">
    <source>
        <dbReference type="ARBA" id="ARBA00022792"/>
    </source>
</evidence>
<evidence type="ECO:0000256" key="20">
    <source>
        <dbReference type="ARBA" id="ARBA00024636"/>
    </source>
</evidence>
<evidence type="ECO:0000256" key="5">
    <source>
        <dbReference type="ARBA" id="ARBA00012133"/>
    </source>
</evidence>
<protein>
    <recommendedName>
        <fullName evidence="24">Acylglycerol kinase, mitochondrial</fullName>
        <ecNumber evidence="5">2.7.1.107</ecNumber>
        <ecNumber evidence="22">2.7.1.138</ecNumber>
        <ecNumber evidence="23">2.7.1.94</ecNumber>
    </recommendedName>
    <alternativeName>
        <fullName evidence="25">Multiple substrate lipid kinase</fullName>
    </alternativeName>
</protein>
<dbReference type="EC" id="2.7.1.138" evidence="22"/>
<evidence type="ECO:0000256" key="3">
    <source>
        <dbReference type="ARBA" id="ARBA00004637"/>
    </source>
</evidence>
<comment type="catalytic activity">
    <reaction evidence="16">
        <text>1-(5Z,8Z,11Z,14Z-eicosatetraenoyl)-sn-glycerol + ATP = 1-(5Z,8Z,11Z,14Z-eicosatetraenoyl)-sn-glycero-3-phosphate + ADP + H(+)</text>
        <dbReference type="Rhea" id="RHEA:43328"/>
        <dbReference type="ChEBI" id="CHEBI:15378"/>
        <dbReference type="ChEBI" id="CHEBI:30616"/>
        <dbReference type="ChEBI" id="CHEBI:34071"/>
        <dbReference type="ChEBI" id="CHEBI:74938"/>
        <dbReference type="ChEBI" id="CHEBI:456216"/>
    </reaction>
    <physiologicalReaction direction="left-to-right" evidence="16">
        <dbReference type="Rhea" id="RHEA:43329"/>
    </physiologicalReaction>
</comment>
<dbReference type="EMBL" id="JAWJWF010000001">
    <property type="protein sequence ID" value="KAK6640485.1"/>
    <property type="molecule type" value="Genomic_DNA"/>
</dbReference>
<evidence type="ECO:0000256" key="10">
    <source>
        <dbReference type="ARBA" id="ARBA00022840"/>
    </source>
</evidence>
<evidence type="ECO:0000256" key="22">
    <source>
        <dbReference type="ARBA" id="ARBA00026096"/>
    </source>
</evidence>
<evidence type="ECO:0000256" key="27">
    <source>
        <dbReference type="ARBA" id="ARBA00048034"/>
    </source>
</evidence>
<evidence type="ECO:0000259" key="30">
    <source>
        <dbReference type="PROSITE" id="PS50146"/>
    </source>
</evidence>
<sequence length="422" mass="47481">MPKITNVILVLRNNWKKSTFALAVLTYGANYAKNAYDNEKLMREYCMLASRYGDVANPVIKPFRNVTVVLNPAANKRNSKVMFEKYCAPLLHLAGLAVTVVYTEYAGQAKDMADNLDPKTDTLVIAGGDGTLSEVITGLLRRVQDNKEVLKKLPLGVLPLGRSNSLSNALLGNRQEVQALADSTMAIIDGSIKTVDIMKIEPLDDEENSKPVYGLVQVEWGSFRNAKASRDKYWYFGYLRDYVSYLFTKAEMGDWECTYTMPCKGCCKCVTKQQVNNKWWSMFMPNTSKPETDYSKVINEECGKLMQKDLSTVEIAIKTTTVSTETNTDAPHLVFSAIPGNVGWTNFVSEGWRRLRGKESKPVAVTAVRELQLVPKIQKENDWLSIDNENFEVKPMKITILPKAVNIFQPRLNGYVQLHQNA</sequence>
<evidence type="ECO:0000256" key="1">
    <source>
        <dbReference type="ARBA" id="ARBA00001946"/>
    </source>
</evidence>
<comment type="cofactor">
    <cofactor evidence="1">
        <name>Mg(2+)</name>
        <dbReference type="ChEBI" id="CHEBI:18420"/>
    </cofactor>
</comment>
<evidence type="ECO:0000256" key="18">
    <source>
        <dbReference type="ARBA" id="ARBA00024512"/>
    </source>
</evidence>
<dbReference type="EC" id="2.7.1.107" evidence="5"/>
<comment type="pathway">
    <text evidence="4">Lipid metabolism; glycerolipid metabolism.</text>
</comment>
<evidence type="ECO:0000256" key="29">
    <source>
        <dbReference type="ARBA" id="ARBA00048876"/>
    </source>
</evidence>
<evidence type="ECO:0000256" key="23">
    <source>
        <dbReference type="ARBA" id="ARBA00026098"/>
    </source>
</evidence>
<dbReference type="SUPFAM" id="SSF111331">
    <property type="entry name" value="NAD kinase/diacylglycerol kinase-like"/>
    <property type="match status" value="1"/>
</dbReference>
<evidence type="ECO:0000313" key="32">
    <source>
        <dbReference type="Proteomes" id="UP001359485"/>
    </source>
</evidence>
<keyword evidence="32" id="KW-1185">Reference proteome</keyword>
<keyword evidence="12" id="KW-0496">Mitochondrion</keyword>
<keyword evidence="13" id="KW-0472">Membrane</keyword>
<evidence type="ECO:0000256" key="17">
    <source>
        <dbReference type="ARBA" id="ARBA00024505"/>
    </source>
</evidence>
<dbReference type="InterPro" id="IPR016064">
    <property type="entry name" value="NAD/diacylglycerol_kinase_sf"/>
</dbReference>
<evidence type="ECO:0000256" key="7">
    <source>
        <dbReference type="ARBA" id="ARBA00022741"/>
    </source>
</evidence>
<evidence type="ECO:0000256" key="8">
    <source>
        <dbReference type="ARBA" id="ARBA00022777"/>
    </source>
</evidence>
<evidence type="ECO:0000256" key="21">
    <source>
        <dbReference type="ARBA" id="ARBA00025749"/>
    </source>
</evidence>
<evidence type="ECO:0000313" key="31">
    <source>
        <dbReference type="EMBL" id="KAK6640485.1"/>
    </source>
</evidence>
<evidence type="ECO:0000256" key="16">
    <source>
        <dbReference type="ARBA" id="ARBA00024483"/>
    </source>
</evidence>
<comment type="similarity">
    <text evidence="21">Belongs to the AGK family.</text>
</comment>
<comment type="catalytic activity">
    <reaction evidence="14">
        <text>1,2-di-(9Z-octadecenoyl)-sn-glycerol + ATP = 1,2-di-(9Z-octadecenoyl)-sn-glycero-3-phosphate + ADP + H(+)</text>
        <dbReference type="Rhea" id="RHEA:40327"/>
        <dbReference type="ChEBI" id="CHEBI:15378"/>
        <dbReference type="ChEBI" id="CHEBI:30616"/>
        <dbReference type="ChEBI" id="CHEBI:52333"/>
        <dbReference type="ChEBI" id="CHEBI:74546"/>
        <dbReference type="ChEBI" id="CHEBI:456216"/>
    </reaction>
    <physiologicalReaction direction="left-to-right" evidence="14">
        <dbReference type="Rhea" id="RHEA:40328"/>
    </physiologicalReaction>
</comment>
<comment type="catalytic activity">
    <reaction evidence="27">
        <text>an N-acylsphing-4-enine + ATP = an N-acylsphing-4-enine 1-phosphate + ADP + H(+)</text>
        <dbReference type="Rhea" id="RHEA:17929"/>
        <dbReference type="ChEBI" id="CHEBI:15378"/>
        <dbReference type="ChEBI" id="CHEBI:30616"/>
        <dbReference type="ChEBI" id="CHEBI:52639"/>
        <dbReference type="ChEBI" id="CHEBI:57674"/>
        <dbReference type="ChEBI" id="CHEBI:456216"/>
        <dbReference type="EC" id="2.7.1.138"/>
    </reaction>
    <physiologicalReaction direction="left-to-right" evidence="27">
        <dbReference type="Rhea" id="RHEA:17930"/>
    </physiologicalReaction>
</comment>
<comment type="catalytic activity">
    <reaction evidence="17">
        <text>1-(9Z-octadecenoyl)-sn-glycerol + ATP = 1-(9Z-octadecenoyl)-sn-glycero-3-phosphate + ADP + H(+)</text>
        <dbReference type="Rhea" id="RHEA:41079"/>
        <dbReference type="ChEBI" id="CHEBI:15378"/>
        <dbReference type="ChEBI" id="CHEBI:30616"/>
        <dbReference type="ChEBI" id="CHEBI:74544"/>
        <dbReference type="ChEBI" id="CHEBI:75757"/>
        <dbReference type="ChEBI" id="CHEBI:456216"/>
    </reaction>
    <physiologicalReaction direction="left-to-right" evidence="17">
        <dbReference type="Rhea" id="RHEA:41080"/>
    </physiologicalReaction>
</comment>
<evidence type="ECO:0000256" key="14">
    <source>
        <dbReference type="ARBA" id="ARBA00023371"/>
    </source>
</evidence>
<keyword evidence="7" id="KW-0547">Nucleotide-binding</keyword>
<comment type="catalytic activity">
    <reaction evidence="18">
        <text>a 1-acyl-sn-glycerol + ATP = a 1-acyl-sn-glycero-3-phosphate + ADP + H(+)</text>
        <dbReference type="Rhea" id="RHEA:33747"/>
        <dbReference type="ChEBI" id="CHEBI:15378"/>
        <dbReference type="ChEBI" id="CHEBI:30616"/>
        <dbReference type="ChEBI" id="CHEBI:57970"/>
        <dbReference type="ChEBI" id="CHEBI:64683"/>
        <dbReference type="ChEBI" id="CHEBI:456216"/>
    </reaction>
    <physiologicalReaction direction="left-to-right" evidence="18">
        <dbReference type="Rhea" id="RHEA:33748"/>
    </physiologicalReaction>
</comment>
<keyword evidence="6" id="KW-0808">Transferase</keyword>
<evidence type="ECO:0000256" key="2">
    <source>
        <dbReference type="ARBA" id="ARBA00004569"/>
    </source>
</evidence>
<dbReference type="InterPro" id="IPR017438">
    <property type="entry name" value="ATP-NAD_kinase_N"/>
</dbReference>
<evidence type="ECO:0000256" key="13">
    <source>
        <dbReference type="ARBA" id="ARBA00023136"/>
    </source>
</evidence>
<dbReference type="Pfam" id="PF19712">
    <property type="entry name" value="AGK_C"/>
    <property type="match status" value="1"/>
</dbReference>
<comment type="catalytic activity">
    <reaction evidence="15">
        <text>a 1,2-diacyl-sn-glycerol + ATP = a 1,2-diacyl-sn-glycero-3-phosphate + ADP + H(+)</text>
        <dbReference type="Rhea" id="RHEA:10272"/>
        <dbReference type="ChEBI" id="CHEBI:15378"/>
        <dbReference type="ChEBI" id="CHEBI:17815"/>
        <dbReference type="ChEBI" id="CHEBI:30616"/>
        <dbReference type="ChEBI" id="CHEBI:58608"/>
        <dbReference type="ChEBI" id="CHEBI:456216"/>
        <dbReference type="EC" id="2.7.1.107"/>
    </reaction>
    <physiologicalReaction direction="left-to-right" evidence="15">
        <dbReference type="Rhea" id="RHEA:10273"/>
    </physiologicalReaction>
</comment>
<dbReference type="SMART" id="SM00046">
    <property type="entry name" value="DAGKc"/>
    <property type="match status" value="1"/>
</dbReference>
<name>A0ABR1BAJ7_POLSC</name>
<comment type="catalytic activity">
    <reaction evidence="19">
        <text>2-(5Z,8Z,11Z,14Z-eicosatetraenoyl)-glycerol + ATP = 2-(5Z,8Z,11Z,14Z-eicosatetraenoyl)-sn-glycero-3-phosphate + ADP + H(+)</text>
        <dbReference type="Rhea" id="RHEA:43316"/>
        <dbReference type="ChEBI" id="CHEBI:15378"/>
        <dbReference type="ChEBI" id="CHEBI:30616"/>
        <dbReference type="ChEBI" id="CHEBI:52392"/>
        <dbReference type="ChEBI" id="CHEBI:78209"/>
        <dbReference type="ChEBI" id="CHEBI:456216"/>
    </reaction>
    <physiologicalReaction direction="left-to-right" evidence="19">
        <dbReference type="Rhea" id="RHEA:43317"/>
    </physiologicalReaction>
</comment>
<dbReference type="PANTHER" id="PTHR12358:SF31">
    <property type="entry name" value="ACYLGLYCEROL KINASE, MITOCHONDRIAL"/>
    <property type="match status" value="1"/>
</dbReference>
<dbReference type="Gene3D" id="3.40.50.10330">
    <property type="entry name" value="Probable inorganic polyphosphate/atp-NAD kinase, domain 1"/>
    <property type="match status" value="1"/>
</dbReference>
<comment type="catalytic activity">
    <reaction evidence="20">
        <text>1-hexadecanoyl-sn-glycerol + ATP = 1-hexadecanoyl-sn-glycero-3-phosphate + ADP + H(+)</text>
        <dbReference type="Rhea" id="RHEA:43308"/>
        <dbReference type="ChEBI" id="CHEBI:15378"/>
        <dbReference type="ChEBI" id="CHEBI:30616"/>
        <dbReference type="ChEBI" id="CHEBI:57518"/>
        <dbReference type="ChEBI" id="CHEBI:75542"/>
        <dbReference type="ChEBI" id="CHEBI:456216"/>
    </reaction>
    <physiologicalReaction direction="left-to-right" evidence="20">
        <dbReference type="Rhea" id="RHEA:43309"/>
    </physiologicalReaction>
</comment>
<evidence type="ECO:0000256" key="4">
    <source>
        <dbReference type="ARBA" id="ARBA00005175"/>
    </source>
</evidence>
<evidence type="ECO:0000256" key="28">
    <source>
        <dbReference type="ARBA" id="ARBA00048663"/>
    </source>
</evidence>
<evidence type="ECO:0000256" key="15">
    <source>
        <dbReference type="ARBA" id="ARBA00023411"/>
    </source>
</evidence>
<dbReference type="PANTHER" id="PTHR12358">
    <property type="entry name" value="SPHINGOSINE KINASE"/>
    <property type="match status" value="1"/>
</dbReference>
<keyword evidence="11" id="KW-0443">Lipid metabolism</keyword>
<keyword evidence="10" id="KW-0067">ATP-binding</keyword>
<dbReference type="InterPro" id="IPR001206">
    <property type="entry name" value="Diacylglycerol_kinase_cat_dom"/>
</dbReference>
<dbReference type="PROSITE" id="PS50146">
    <property type="entry name" value="DAGK"/>
    <property type="match status" value="1"/>
</dbReference>
<dbReference type="Proteomes" id="UP001359485">
    <property type="component" value="Unassembled WGS sequence"/>
</dbReference>
<reference evidence="31 32" key="1">
    <citation type="submission" date="2023-09" db="EMBL/GenBank/DDBJ databases">
        <title>Genomes of two closely related lineages of the louse Polyplax serrata with different host specificities.</title>
        <authorList>
            <person name="Martinu J."/>
            <person name="Tarabai H."/>
            <person name="Stefka J."/>
            <person name="Hypsa V."/>
        </authorList>
    </citation>
    <scope>NUCLEOTIDE SEQUENCE [LARGE SCALE GENOMIC DNA]</scope>
    <source>
        <strain evidence="31">98ZLc_SE</strain>
    </source>
</reference>
<comment type="catalytic activity">
    <reaction evidence="28">
        <text>a monoacylglycerol + ATP = a monoacyl-sn-glycero-3-phosphate + ADP + H(+)</text>
        <dbReference type="Rhea" id="RHEA:19293"/>
        <dbReference type="ChEBI" id="CHEBI:15378"/>
        <dbReference type="ChEBI" id="CHEBI:17408"/>
        <dbReference type="ChEBI" id="CHEBI:30616"/>
        <dbReference type="ChEBI" id="CHEBI:77589"/>
        <dbReference type="ChEBI" id="CHEBI:456216"/>
        <dbReference type="EC" id="2.7.1.94"/>
    </reaction>
    <physiologicalReaction direction="left-to-right" evidence="28">
        <dbReference type="Rhea" id="RHEA:19294"/>
    </physiologicalReaction>
</comment>
<accession>A0ABR1BAJ7</accession>
<evidence type="ECO:0000256" key="24">
    <source>
        <dbReference type="ARBA" id="ARBA00026142"/>
    </source>
</evidence>
<keyword evidence="9" id="KW-0999">Mitochondrion inner membrane</keyword>
<dbReference type="EC" id="2.7.1.94" evidence="23"/>
<comment type="caution">
    <text evidence="31">The sequence shown here is derived from an EMBL/GenBank/DDBJ whole genome shotgun (WGS) entry which is preliminary data.</text>
</comment>
<evidence type="ECO:0000256" key="25">
    <source>
        <dbReference type="ARBA" id="ARBA00030553"/>
    </source>
</evidence>
<dbReference type="InterPro" id="IPR050187">
    <property type="entry name" value="Lipid_Phosphate_FormReg"/>
</dbReference>
<comment type="catalytic activity">
    <reaction evidence="29">
        <text>N-(hexanoyl)sphing-4-enine + ATP = N-hexanoylsphing-4-enine 1-phosphate + ADP + H(+)</text>
        <dbReference type="Rhea" id="RHEA:43312"/>
        <dbReference type="ChEBI" id="CHEBI:15378"/>
        <dbReference type="ChEBI" id="CHEBI:30616"/>
        <dbReference type="ChEBI" id="CHEBI:63867"/>
        <dbReference type="ChEBI" id="CHEBI:82959"/>
        <dbReference type="ChEBI" id="CHEBI:456216"/>
    </reaction>
    <physiologicalReaction direction="left-to-right" evidence="29">
        <dbReference type="Rhea" id="RHEA:43313"/>
    </physiologicalReaction>
</comment>
<feature type="domain" description="DAGKc" evidence="30">
    <location>
        <begin position="61"/>
        <end position="203"/>
    </location>
</feature>